<comment type="subcellular location">
    <subcellularLocation>
        <location evidence="1">Endomembrane system</location>
        <topology evidence="1">Multi-pass membrane protein</topology>
    </subcellularLocation>
</comment>
<sequence>MIYYILVDKRTPWYVKLLCFFSLSYAFSPVDIIPDFIPVLGYLDDLFIIPAMFYLAGRLTPKEVYVEAVSKASNFKIRNKKLFEFVGTLLTLIFWVGIAGLLIFVFLKLRKGHKKL</sequence>
<feature type="transmembrane region" description="Helical" evidence="5">
    <location>
        <begin position="12"/>
        <end position="30"/>
    </location>
</feature>
<gene>
    <name evidence="7" type="ORF">ENU66_09060</name>
</gene>
<feature type="transmembrane region" description="Helical" evidence="5">
    <location>
        <begin position="82"/>
        <end position="107"/>
    </location>
</feature>
<dbReference type="InterPro" id="IPR010652">
    <property type="entry name" value="DUF1232"/>
</dbReference>
<evidence type="ECO:0000256" key="4">
    <source>
        <dbReference type="ARBA" id="ARBA00023136"/>
    </source>
</evidence>
<reference evidence="7" key="1">
    <citation type="journal article" date="2020" name="mSystems">
        <title>Genome- and Community-Level Interaction Insights into Carbon Utilization and Element Cycling Functions of Hydrothermarchaeota in Hydrothermal Sediment.</title>
        <authorList>
            <person name="Zhou Z."/>
            <person name="Liu Y."/>
            <person name="Xu W."/>
            <person name="Pan J."/>
            <person name="Luo Z.H."/>
            <person name="Li M."/>
        </authorList>
    </citation>
    <scope>NUCLEOTIDE SEQUENCE [LARGE SCALE GENOMIC DNA]</scope>
    <source>
        <strain evidence="7">SpSt-69</strain>
    </source>
</reference>
<protein>
    <submittedName>
        <fullName evidence="7">DUF1232 domain-containing protein</fullName>
    </submittedName>
</protein>
<dbReference type="Pfam" id="PF06803">
    <property type="entry name" value="DUF1232"/>
    <property type="match status" value="1"/>
</dbReference>
<feature type="domain" description="DUF1232" evidence="6">
    <location>
        <begin position="15"/>
        <end position="50"/>
    </location>
</feature>
<evidence type="ECO:0000256" key="2">
    <source>
        <dbReference type="ARBA" id="ARBA00022692"/>
    </source>
</evidence>
<evidence type="ECO:0000313" key="7">
    <source>
        <dbReference type="EMBL" id="HGL18461.1"/>
    </source>
</evidence>
<dbReference type="GO" id="GO:0012505">
    <property type="term" value="C:endomembrane system"/>
    <property type="evidence" value="ECO:0007669"/>
    <property type="project" value="UniProtKB-SubCell"/>
</dbReference>
<comment type="caution">
    <text evidence="7">The sequence shown here is derived from an EMBL/GenBank/DDBJ whole genome shotgun (WGS) entry which is preliminary data.</text>
</comment>
<accession>A0A7V4E649</accession>
<proteinExistence type="predicted"/>
<keyword evidence="2 5" id="KW-0812">Transmembrane</keyword>
<evidence type="ECO:0000256" key="3">
    <source>
        <dbReference type="ARBA" id="ARBA00022989"/>
    </source>
</evidence>
<keyword evidence="4 5" id="KW-0472">Membrane</keyword>
<dbReference type="EMBL" id="DTDJ01000053">
    <property type="protein sequence ID" value="HGL18461.1"/>
    <property type="molecule type" value="Genomic_DNA"/>
</dbReference>
<dbReference type="AlphaFoldDB" id="A0A7V4E649"/>
<name>A0A7V4E649_UNCW3</name>
<organism evidence="7">
    <name type="scientific">candidate division WOR-3 bacterium</name>
    <dbReference type="NCBI Taxonomy" id="2052148"/>
    <lineage>
        <taxon>Bacteria</taxon>
        <taxon>Bacteria division WOR-3</taxon>
    </lineage>
</organism>
<evidence type="ECO:0000256" key="5">
    <source>
        <dbReference type="SAM" id="Phobius"/>
    </source>
</evidence>
<evidence type="ECO:0000256" key="1">
    <source>
        <dbReference type="ARBA" id="ARBA00004127"/>
    </source>
</evidence>
<keyword evidence="3 5" id="KW-1133">Transmembrane helix</keyword>
<evidence type="ECO:0000259" key="6">
    <source>
        <dbReference type="Pfam" id="PF06803"/>
    </source>
</evidence>